<dbReference type="PANTHER" id="PTHR43569:SF2">
    <property type="entry name" value="AMIDOHYDROLASE-RELATED DOMAIN-CONTAINING PROTEIN"/>
    <property type="match status" value="1"/>
</dbReference>
<dbReference type="eggNOG" id="COG3618">
    <property type="taxonomic scope" value="Bacteria"/>
</dbReference>
<proteinExistence type="inferred from homology"/>
<dbReference type="InterPro" id="IPR052350">
    <property type="entry name" value="Metallo-dep_Lactonases"/>
</dbReference>
<dbReference type="RefSeq" id="WP_016196761.1">
    <property type="nucleotide sequence ID" value="NZ_AQPN01000119.1"/>
</dbReference>
<dbReference type="PATRIC" id="fig|1150600.3.peg.3500"/>
<dbReference type="STRING" id="1150600.ADIARSV_3533"/>
<dbReference type="InterPro" id="IPR032466">
    <property type="entry name" value="Metal_Hydrolase"/>
</dbReference>
<protein>
    <submittedName>
        <fullName evidence="3">L-fuconolactone hydrolase</fullName>
    </submittedName>
</protein>
<sequence>MFKLDSHQHFWRFDPIKYGWITEQMNLIKGDFLPDDLKPLLDKHAIDGCIAVQSDQSEADNAFLIELATVNPFIKGVVGWVDLQADNIEETLQFYRQYPIVKGFRHVLQGEKDRALMLNPDFKRGIGHLHKFNYTYDLLIFQDQLIYASELCSTFPEQKFVLDHIAKPSIKNHELGDWAKDIHILAKNPNVHCKVSGMVNEADWKNWKDEDFLPYLDLIFEAFGIKRLMFGSDWPVCITAGGYDAVIKLVQNYTAKYTEEEQSLFWGLNASSFYDIV</sequence>
<comment type="similarity">
    <text evidence="1">Belongs to the metallo-dependent hydrolases superfamily.</text>
</comment>
<keyword evidence="3" id="KW-0378">Hydrolase</keyword>
<dbReference type="OrthoDB" id="5450317at2"/>
<dbReference type="AlphaFoldDB" id="R9GWH9"/>
<name>R9GWH9_9SPHI</name>
<evidence type="ECO:0000313" key="4">
    <source>
        <dbReference type="Proteomes" id="UP000014174"/>
    </source>
</evidence>
<comment type="caution">
    <text evidence="3">The sequence shown here is derived from an EMBL/GenBank/DDBJ whole genome shotgun (WGS) entry which is preliminary data.</text>
</comment>
<accession>R9GWH9</accession>
<evidence type="ECO:0000259" key="2">
    <source>
        <dbReference type="Pfam" id="PF04909"/>
    </source>
</evidence>
<dbReference type="SUPFAM" id="SSF51556">
    <property type="entry name" value="Metallo-dependent hydrolases"/>
    <property type="match status" value="1"/>
</dbReference>
<dbReference type="GO" id="GO:0016787">
    <property type="term" value="F:hydrolase activity"/>
    <property type="evidence" value="ECO:0007669"/>
    <property type="project" value="UniProtKB-KW"/>
</dbReference>
<dbReference type="EMBL" id="AQPN01000119">
    <property type="protein sequence ID" value="EOR93299.1"/>
    <property type="molecule type" value="Genomic_DNA"/>
</dbReference>
<feature type="domain" description="Amidohydrolase-related" evidence="2">
    <location>
        <begin position="5"/>
        <end position="275"/>
    </location>
</feature>
<evidence type="ECO:0000313" key="3">
    <source>
        <dbReference type="EMBL" id="EOR93299.1"/>
    </source>
</evidence>
<gene>
    <name evidence="3" type="ORF">ADIARSV_3533</name>
</gene>
<dbReference type="Pfam" id="PF04909">
    <property type="entry name" value="Amidohydro_2"/>
    <property type="match status" value="1"/>
</dbReference>
<dbReference type="PANTHER" id="PTHR43569">
    <property type="entry name" value="AMIDOHYDROLASE"/>
    <property type="match status" value="1"/>
</dbReference>
<dbReference type="InterPro" id="IPR006680">
    <property type="entry name" value="Amidohydro-rel"/>
</dbReference>
<organism evidence="3 4">
    <name type="scientific">Arcticibacter svalbardensis MN12-7</name>
    <dbReference type="NCBI Taxonomy" id="1150600"/>
    <lineage>
        <taxon>Bacteria</taxon>
        <taxon>Pseudomonadati</taxon>
        <taxon>Bacteroidota</taxon>
        <taxon>Sphingobacteriia</taxon>
        <taxon>Sphingobacteriales</taxon>
        <taxon>Sphingobacteriaceae</taxon>
        <taxon>Arcticibacter</taxon>
    </lineage>
</organism>
<keyword evidence="4" id="KW-1185">Reference proteome</keyword>
<dbReference type="Gene3D" id="3.20.20.140">
    <property type="entry name" value="Metal-dependent hydrolases"/>
    <property type="match status" value="1"/>
</dbReference>
<evidence type="ECO:0000256" key="1">
    <source>
        <dbReference type="ARBA" id="ARBA00038310"/>
    </source>
</evidence>
<dbReference type="Proteomes" id="UP000014174">
    <property type="component" value="Unassembled WGS sequence"/>
</dbReference>
<reference evidence="3 4" key="1">
    <citation type="journal article" date="2013" name="Genome Announc.">
        <title>Draft Genome Sequence of Arcticibacter svalbardensis Strain MN12-7T, a Member of the Family Sphingobacteriaceae Isolated from an Arctic Soil Sample.</title>
        <authorList>
            <person name="Shivaji S."/>
            <person name="Ara S."/>
            <person name="Prasad S."/>
            <person name="Manasa B.P."/>
            <person name="Begum Z."/>
            <person name="Singh A."/>
            <person name="Kumar Pinnaka A."/>
        </authorList>
    </citation>
    <scope>NUCLEOTIDE SEQUENCE [LARGE SCALE GENOMIC DNA]</scope>
    <source>
        <strain evidence="3 4">MN12-7</strain>
    </source>
</reference>